<dbReference type="InterPro" id="IPR008927">
    <property type="entry name" value="6-PGluconate_DH-like_C_sf"/>
</dbReference>
<dbReference type="AlphaFoldDB" id="A0A381U1J7"/>
<feature type="domain" description="Glycerol-3-phosphate dehydrogenase NAD-dependent N-terminal" evidence="4">
    <location>
        <begin position="1"/>
        <end position="155"/>
    </location>
</feature>
<evidence type="ECO:0000313" key="6">
    <source>
        <dbReference type="EMBL" id="SVA21137.1"/>
    </source>
</evidence>
<feature type="non-terminal residue" evidence="6">
    <location>
        <position position="1"/>
    </location>
</feature>
<dbReference type="InterPro" id="IPR013328">
    <property type="entry name" value="6PGD_dom2"/>
</dbReference>
<dbReference type="PIRSF" id="PIRSF000114">
    <property type="entry name" value="Glycerol-3-P_dh"/>
    <property type="match status" value="1"/>
</dbReference>
<dbReference type="SUPFAM" id="SSF48179">
    <property type="entry name" value="6-phosphogluconate dehydrogenase C-terminal domain-like"/>
    <property type="match status" value="1"/>
</dbReference>
<dbReference type="NCBIfam" id="NF000940">
    <property type="entry name" value="PRK00094.1-2"/>
    <property type="match status" value="1"/>
</dbReference>
<dbReference type="FunFam" id="3.40.50.720:FF:000019">
    <property type="entry name" value="Glycerol-3-phosphate dehydrogenase [NAD(P)+]"/>
    <property type="match status" value="1"/>
</dbReference>
<keyword evidence="2" id="KW-0560">Oxidoreductase</keyword>
<dbReference type="SUPFAM" id="SSF51735">
    <property type="entry name" value="NAD(P)-binding Rossmann-fold domains"/>
    <property type="match status" value="1"/>
</dbReference>
<dbReference type="GO" id="GO:0046168">
    <property type="term" value="P:glycerol-3-phosphate catabolic process"/>
    <property type="evidence" value="ECO:0007669"/>
    <property type="project" value="InterPro"/>
</dbReference>
<proteinExistence type="inferred from homology"/>
<dbReference type="GO" id="GO:0005829">
    <property type="term" value="C:cytosol"/>
    <property type="evidence" value="ECO:0007669"/>
    <property type="project" value="TreeGrafter"/>
</dbReference>
<evidence type="ECO:0008006" key="7">
    <source>
        <dbReference type="Google" id="ProtNLM"/>
    </source>
</evidence>
<dbReference type="GO" id="GO:0005975">
    <property type="term" value="P:carbohydrate metabolic process"/>
    <property type="evidence" value="ECO:0007669"/>
    <property type="project" value="InterPro"/>
</dbReference>
<dbReference type="PANTHER" id="PTHR11728:SF1">
    <property type="entry name" value="GLYCEROL-3-PHOSPHATE DEHYDROGENASE [NAD(+)] 2, CHLOROPLASTIC"/>
    <property type="match status" value="1"/>
</dbReference>
<dbReference type="GO" id="GO:0047952">
    <property type="term" value="F:glycerol-3-phosphate dehydrogenase [NAD(P)+] activity"/>
    <property type="evidence" value="ECO:0007669"/>
    <property type="project" value="TreeGrafter"/>
</dbReference>
<dbReference type="PRINTS" id="PR00077">
    <property type="entry name" value="GPDHDRGNASE"/>
</dbReference>
<dbReference type="InterPro" id="IPR006168">
    <property type="entry name" value="G3P_DH_NAD-dep"/>
</dbReference>
<dbReference type="FunFam" id="1.10.1040.10:FF:000001">
    <property type="entry name" value="Glycerol-3-phosphate dehydrogenase [NAD(P)+]"/>
    <property type="match status" value="1"/>
</dbReference>
<accession>A0A381U1J7</accession>
<dbReference type="InterPro" id="IPR011128">
    <property type="entry name" value="G3P_DH_NAD-dep_N"/>
</dbReference>
<comment type="similarity">
    <text evidence="1">Belongs to the NAD-dependent glycerol-3-phosphate dehydrogenase family.</text>
</comment>
<dbReference type="HAMAP" id="MF_00394">
    <property type="entry name" value="NAD_Glyc3P_dehydrog"/>
    <property type="match status" value="1"/>
</dbReference>
<evidence type="ECO:0000259" key="5">
    <source>
        <dbReference type="Pfam" id="PF07479"/>
    </source>
</evidence>
<dbReference type="PROSITE" id="PS00957">
    <property type="entry name" value="NAD_G3PDH"/>
    <property type="match status" value="1"/>
</dbReference>
<dbReference type="Pfam" id="PF01210">
    <property type="entry name" value="NAD_Gly3P_dh_N"/>
    <property type="match status" value="1"/>
</dbReference>
<sequence length="330" mass="35035">VIGAGAWGTALGMLLAEKNELTVTMWSFEADVADSINEFHQNRYLPGIDLPDALRAETDLSRTLEGASVVLSASPAQVVREVMTEAAPNVSADALVVSASKGIENGTLLRMDEVLGQILPEQSMERFCVLSGPGFAKEVASHAPTAVVIAGRTAEAANEAQDIFQTSYFRIYTSTDIVGVELGGALKNVVALAAGIVSGLGYGHNTIAAVITRGLAEITRLGVAMGSDRATFSGLAGMGDLLLTCTGDLSRNRTVGYRLGQGESLQEILSDMKAVAEGVKTTESVYELAKNRGVEMPIVEQVYRVLNNAVNPEDALKMLMLREPTSEEWQ</sequence>
<evidence type="ECO:0000256" key="2">
    <source>
        <dbReference type="ARBA" id="ARBA00023002"/>
    </source>
</evidence>
<dbReference type="Gene3D" id="1.10.1040.10">
    <property type="entry name" value="N-(1-d-carboxylethyl)-l-norvaline Dehydrogenase, domain 2"/>
    <property type="match status" value="1"/>
</dbReference>
<dbReference type="Gene3D" id="3.40.50.720">
    <property type="entry name" value="NAD(P)-binding Rossmann-like Domain"/>
    <property type="match status" value="1"/>
</dbReference>
<dbReference type="PANTHER" id="PTHR11728">
    <property type="entry name" value="GLYCEROL-3-PHOSPHATE DEHYDROGENASE"/>
    <property type="match status" value="1"/>
</dbReference>
<protein>
    <recommendedName>
        <fullName evidence="7">Glycerol-3-phosphate dehydrogenase (NAD(P)(+))</fullName>
    </recommendedName>
</protein>
<evidence type="ECO:0000256" key="3">
    <source>
        <dbReference type="ARBA" id="ARBA00023027"/>
    </source>
</evidence>
<evidence type="ECO:0000259" key="4">
    <source>
        <dbReference type="Pfam" id="PF01210"/>
    </source>
</evidence>
<dbReference type="InterPro" id="IPR006109">
    <property type="entry name" value="G3P_DH_NAD-dep_C"/>
</dbReference>
<dbReference type="NCBIfam" id="NF000942">
    <property type="entry name" value="PRK00094.1-4"/>
    <property type="match status" value="1"/>
</dbReference>
<reference evidence="6" key="1">
    <citation type="submission" date="2018-05" db="EMBL/GenBank/DDBJ databases">
        <authorList>
            <person name="Lanie J.A."/>
            <person name="Ng W.-L."/>
            <person name="Kazmierczak K.M."/>
            <person name="Andrzejewski T.M."/>
            <person name="Davidsen T.M."/>
            <person name="Wayne K.J."/>
            <person name="Tettelin H."/>
            <person name="Glass J.I."/>
            <person name="Rusch D."/>
            <person name="Podicherti R."/>
            <person name="Tsui H.-C.T."/>
            <person name="Winkler M.E."/>
        </authorList>
    </citation>
    <scope>NUCLEOTIDE SEQUENCE</scope>
</reference>
<organism evidence="6">
    <name type="scientific">marine metagenome</name>
    <dbReference type="NCBI Taxonomy" id="408172"/>
    <lineage>
        <taxon>unclassified sequences</taxon>
        <taxon>metagenomes</taxon>
        <taxon>ecological metagenomes</taxon>
    </lineage>
</organism>
<dbReference type="InterPro" id="IPR036291">
    <property type="entry name" value="NAD(P)-bd_dom_sf"/>
</dbReference>
<name>A0A381U1J7_9ZZZZ</name>
<evidence type="ECO:0000256" key="1">
    <source>
        <dbReference type="ARBA" id="ARBA00011009"/>
    </source>
</evidence>
<feature type="domain" description="Glycerol-3-phosphate dehydrogenase NAD-dependent C-terminal" evidence="5">
    <location>
        <begin position="176"/>
        <end position="316"/>
    </location>
</feature>
<dbReference type="EMBL" id="UINC01005408">
    <property type="protein sequence ID" value="SVA21137.1"/>
    <property type="molecule type" value="Genomic_DNA"/>
</dbReference>
<gene>
    <name evidence="6" type="ORF">METZ01_LOCUS73991</name>
</gene>
<keyword evidence="3" id="KW-0520">NAD</keyword>
<dbReference type="GO" id="GO:0051287">
    <property type="term" value="F:NAD binding"/>
    <property type="evidence" value="ECO:0007669"/>
    <property type="project" value="InterPro"/>
</dbReference>
<dbReference type="Pfam" id="PF07479">
    <property type="entry name" value="NAD_Gly3P_dh_C"/>
    <property type="match status" value="1"/>
</dbReference>